<sequence length="223" mass="25368">MLGYCWLCDQSLRLGESTGLCRICLADLPRLPPSCLRWRCARPELANGRYWFAGFSWQPDIQHLIHRFKFQRCPELAAILAPLLAAQIQHCYRFQQLDWPDVIVAMPMTYQRWCKRGYNQAGLLTHQVARLLQRPVAQGLLRRIRDEEGAQHQADVGQRWKNMTHSMHCTRSMTGLTVAVVDDVLTTGASMSAAADALLRRGAKAVDAWAFAYVEPHQPQGEP</sequence>
<dbReference type="CDD" id="cd06223">
    <property type="entry name" value="PRTases_typeI"/>
    <property type="match status" value="1"/>
</dbReference>
<evidence type="ECO:0000256" key="1">
    <source>
        <dbReference type="ARBA" id="ARBA00008007"/>
    </source>
</evidence>
<evidence type="ECO:0000313" key="4">
    <source>
        <dbReference type="Proteomes" id="UP000199626"/>
    </source>
</evidence>
<dbReference type="InterPro" id="IPR000836">
    <property type="entry name" value="PRTase_dom"/>
</dbReference>
<dbReference type="Gene3D" id="3.40.50.2020">
    <property type="match status" value="1"/>
</dbReference>
<dbReference type="InterPro" id="IPR029057">
    <property type="entry name" value="PRTase-like"/>
</dbReference>
<dbReference type="AlphaFoldDB" id="A0A1G6CPD7"/>
<evidence type="ECO:0000313" key="3">
    <source>
        <dbReference type="EMBL" id="SDB34727.1"/>
    </source>
</evidence>
<accession>A0A1G6CPD7</accession>
<gene>
    <name evidence="3" type="ORF">SAMN02927930_01341</name>
</gene>
<dbReference type="Pfam" id="PF00156">
    <property type="entry name" value="Pribosyltran"/>
    <property type="match status" value="1"/>
</dbReference>
<dbReference type="STRING" id="1159017.SAMN02927930_01341"/>
<dbReference type="PANTHER" id="PTHR47505">
    <property type="entry name" value="DNA UTILIZATION PROTEIN YHGH"/>
    <property type="match status" value="1"/>
</dbReference>
<dbReference type="RefSeq" id="WP_092592980.1">
    <property type="nucleotide sequence ID" value="NZ_FMXN01000006.1"/>
</dbReference>
<reference evidence="4" key="1">
    <citation type="submission" date="2016-10" db="EMBL/GenBank/DDBJ databases">
        <authorList>
            <person name="Varghese N."/>
            <person name="Submissions S."/>
        </authorList>
    </citation>
    <scope>NUCLEOTIDE SEQUENCE [LARGE SCALE GENOMIC DNA]</scope>
    <source>
        <strain evidence="4">CGMCC 1.10824</strain>
    </source>
</reference>
<dbReference type="Proteomes" id="UP000199626">
    <property type="component" value="Unassembled WGS sequence"/>
</dbReference>
<organism evidence="3 4">
    <name type="scientific">Pseudidiomarina indica</name>
    <dbReference type="NCBI Taxonomy" id="1159017"/>
    <lineage>
        <taxon>Bacteria</taxon>
        <taxon>Pseudomonadati</taxon>
        <taxon>Pseudomonadota</taxon>
        <taxon>Gammaproteobacteria</taxon>
        <taxon>Alteromonadales</taxon>
        <taxon>Idiomarinaceae</taxon>
        <taxon>Pseudidiomarina</taxon>
    </lineage>
</organism>
<dbReference type="SUPFAM" id="SSF53271">
    <property type="entry name" value="PRTase-like"/>
    <property type="match status" value="1"/>
</dbReference>
<evidence type="ECO:0000259" key="2">
    <source>
        <dbReference type="Pfam" id="PF00156"/>
    </source>
</evidence>
<dbReference type="InterPro" id="IPR051910">
    <property type="entry name" value="ComF/GntX_DNA_util-trans"/>
</dbReference>
<protein>
    <submittedName>
        <fullName evidence="3">ComF family protein</fullName>
    </submittedName>
</protein>
<dbReference type="PANTHER" id="PTHR47505:SF1">
    <property type="entry name" value="DNA UTILIZATION PROTEIN YHGH"/>
    <property type="match status" value="1"/>
</dbReference>
<feature type="domain" description="Phosphoribosyltransferase" evidence="2">
    <location>
        <begin position="159"/>
        <end position="211"/>
    </location>
</feature>
<comment type="similarity">
    <text evidence="1">Belongs to the ComF/GntX family.</text>
</comment>
<name>A0A1G6CPD7_9GAMM</name>
<keyword evidence="4" id="KW-1185">Reference proteome</keyword>
<proteinExistence type="inferred from homology"/>
<dbReference type="EMBL" id="FMXN01000006">
    <property type="protein sequence ID" value="SDB34727.1"/>
    <property type="molecule type" value="Genomic_DNA"/>
</dbReference>